<sequence length="611" mass="70570">MDAYKMWKTFDRVDHESVDVLFSRARREAVERYNEGVRQNREMLNNISEAVLYLAKQELAFRGHDESSTSLNQGNYRQLLKSFGKLDSVFDRRLHGRLQDSERPDSGGIFTGMSPDVQNDLIECIDAVIEDQIDKEIRDCQFFSIQCDETLDVSTKEQLSVIVRLDRGGEVVERFLKFRNVSTDRTARAICDVVKGVLSRYGESVKAKLIMQTYDGAAVMSGHLNGVQTLMRQDYPFAFFFHCAAHRLNLVLCQSALNINEVKLFFSKISAFCTFSKPSSDRKAHLNSHSVDIPNPGETRWYYKSRTVSAIFKGYEALERALTEIKDAPRMWREDTVDRADGLLQNLESFLFCFLLELYYKILEQSSILYNVLQNRATDFSDGVKKIQNFVDFLKNDLRNDTAFETCYAAAENRAGVPSRRSEQIINYKQLYCEVIDTIVGMVNNRFQDVDSFSFLDLVNPKIFTKWQSGVPADKLQLLREKYGPLFDISSLESQLMFIYKDQDFLKDNPMELLQYIYQMNIQGCIPEFVKLLKLNAVIAVSSASAERSFSCLGRVKSYLRSTMSDGRLGSLCRISIHKDILKEKEDQKQLHKLVLEKFIEKPRRLNFQFR</sequence>
<protein>
    <submittedName>
        <fullName evidence="3">Zinc finger MYM-type 1-like</fullName>
    </submittedName>
</protein>
<feature type="domain" description="HAT C-terminal dimerisation" evidence="1">
    <location>
        <begin position="500"/>
        <end position="569"/>
    </location>
</feature>
<dbReference type="AlphaFoldDB" id="A0A7D9EQH3"/>
<dbReference type="InterPro" id="IPR012337">
    <property type="entry name" value="RNaseH-like_sf"/>
</dbReference>
<evidence type="ECO:0000313" key="3">
    <source>
        <dbReference type="EMBL" id="CAB4013396.1"/>
    </source>
</evidence>
<dbReference type="PANTHER" id="PTHR45749">
    <property type="match status" value="1"/>
</dbReference>
<reference evidence="3" key="1">
    <citation type="submission" date="2020-04" db="EMBL/GenBank/DDBJ databases">
        <authorList>
            <person name="Alioto T."/>
            <person name="Alioto T."/>
            <person name="Gomez Garrido J."/>
        </authorList>
    </citation>
    <scope>NUCLEOTIDE SEQUENCE</scope>
    <source>
        <strain evidence="3">A484AB</strain>
    </source>
</reference>
<dbReference type="InterPro" id="IPR008906">
    <property type="entry name" value="HATC_C_dom"/>
</dbReference>
<evidence type="ECO:0000259" key="2">
    <source>
        <dbReference type="Pfam" id="PF14291"/>
    </source>
</evidence>
<dbReference type="Proteomes" id="UP001152795">
    <property type="component" value="Unassembled WGS sequence"/>
</dbReference>
<dbReference type="Pfam" id="PF14291">
    <property type="entry name" value="DUF4371"/>
    <property type="match status" value="1"/>
</dbReference>
<name>A0A7D9EQH3_PARCT</name>
<dbReference type="GO" id="GO:0046983">
    <property type="term" value="F:protein dimerization activity"/>
    <property type="evidence" value="ECO:0007669"/>
    <property type="project" value="InterPro"/>
</dbReference>
<dbReference type="InterPro" id="IPR025398">
    <property type="entry name" value="DUF4371"/>
</dbReference>
<evidence type="ECO:0000313" key="4">
    <source>
        <dbReference type="Proteomes" id="UP001152795"/>
    </source>
</evidence>
<comment type="caution">
    <text evidence="3">The sequence shown here is derived from an EMBL/GenBank/DDBJ whole genome shotgun (WGS) entry which is preliminary data.</text>
</comment>
<dbReference type="SUPFAM" id="SSF53098">
    <property type="entry name" value="Ribonuclease H-like"/>
    <property type="match status" value="1"/>
</dbReference>
<feature type="domain" description="DUF4371" evidence="2">
    <location>
        <begin position="34"/>
        <end position="226"/>
    </location>
</feature>
<gene>
    <name evidence="3" type="ORF">PACLA_8A039273</name>
</gene>
<dbReference type="EMBL" id="CACRXK020007868">
    <property type="protein sequence ID" value="CAB4013396.1"/>
    <property type="molecule type" value="Genomic_DNA"/>
</dbReference>
<dbReference type="OrthoDB" id="8962491at2759"/>
<evidence type="ECO:0000259" key="1">
    <source>
        <dbReference type="Pfam" id="PF05699"/>
    </source>
</evidence>
<organism evidence="3 4">
    <name type="scientific">Paramuricea clavata</name>
    <name type="common">Red gorgonian</name>
    <name type="synonym">Violescent sea-whip</name>
    <dbReference type="NCBI Taxonomy" id="317549"/>
    <lineage>
        <taxon>Eukaryota</taxon>
        <taxon>Metazoa</taxon>
        <taxon>Cnidaria</taxon>
        <taxon>Anthozoa</taxon>
        <taxon>Octocorallia</taxon>
        <taxon>Malacalcyonacea</taxon>
        <taxon>Plexauridae</taxon>
        <taxon>Paramuricea</taxon>
    </lineage>
</organism>
<dbReference type="PANTHER" id="PTHR45749:SF28">
    <property type="entry name" value="ZINC FINGER MYM-TYPE PROTEIN 1-LIKE-RELATED"/>
    <property type="match status" value="1"/>
</dbReference>
<proteinExistence type="predicted"/>
<keyword evidence="4" id="KW-1185">Reference proteome</keyword>
<dbReference type="Pfam" id="PF05699">
    <property type="entry name" value="Dimer_Tnp_hAT"/>
    <property type="match status" value="1"/>
</dbReference>
<accession>A0A7D9EQH3</accession>